<feature type="transmembrane region" description="Helical" evidence="1">
    <location>
        <begin position="71"/>
        <end position="90"/>
    </location>
</feature>
<evidence type="ECO:0000256" key="1">
    <source>
        <dbReference type="SAM" id="Phobius"/>
    </source>
</evidence>
<feature type="transmembrane region" description="Helical" evidence="1">
    <location>
        <begin position="178"/>
        <end position="197"/>
    </location>
</feature>
<feature type="transmembrane region" description="Helical" evidence="1">
    <location>
        <begin position="240"/>
        <end position="256"/>
    </location>
</feature>
<dbReference type="PANTHER" id="PTHR22911:SF135">
    <property type="entry name" value="BLR4310 PROTEIN"/>
    <property type="match status" value="1"/>
</dbReference>
<dbReference type="InterPro" id="IPR037185">
    <property type="entry name" value="EmrE-like"/>
</dbReference>
<feature type="transmembrane region" description="Helical" evidence="1">
    <location>
        <begin position="148"/>
        <end position="166"/>
    </location>
</feature>
<dbReference type="InterPro" id="IPR000620">
    <property type="entry name" value="EamA_dom"/>
</dbReference>
<feature type="transmembrane region" description="Helical" evidence="1">
    <location>
        <begin position="209"/>
        <end position="228"/>
    </location>
</feature>
<feature type="transmembrane region" description="Helical" evidence="1">
    <location>
        <begin position="262"/>
        <end position="280"/>
    </location>
</feature>
<proteinExistence type="predicted"/>
<feature type="domain" description="EamA" evidence="2">
    <location>
        <begin position="149"/>
        <end position="276"/>
    </location>
</feature>
<feature type="domain" description="EamA" evidence="2">
    <location>
        <begin position="6"/>
        <end position="139"/>
    </location>
</feature>
<reference evidence="3 4" key="1">
    <citation type="submission" date="2018-10" db="EMBL/GenBank/DDBJ databases">
        <authorList>
            <person name="Jung H.S."/>
            <person name="Jeon C.O."/>
        </authorList>
    </citation>
    <scope>NUCLEOTIDE SEQUENCE [LARGE SCALE GENOMIC DNA]</scope>
    <source>
        <strain evidence="3 4">MA-7-27</strain>
    </source>
</reference>
<evidence type="ECO:0000259" key="2">
    <source>
        <dbReference type="Pfam" id="PF00892"/>
    </source>
</evidence>
<dbReference type="OrthoDB" id="7165334at2"/>
<feature type="transmembrane region" description="Helical" evidence="1">
    <location>
        <begin position="96"/>
        <end position="116"/>
    </location>
</feature>
<comment type="caution">
    <text evidence="3">The sequence shown here is derived from an EMBL/GenBank/DDBJ whole genome shotgun (WGS) entry which is preliminary data.</text>
</comment>
<dbReference type="AlphaFoldDB" id="A0A3L9Y0P0"/>
<evidence type="ECO:0000313" key="4">
    <source>
        <dbReference type="Proteomes" id="UP000281343"/>
    </source>
</evidence>
<feature type="transmembrane region" description="Helical" evidence="1">
    <location>
        <begin position="125"/>
        <end position="142"/>
    </location>
</feature>
<accession>A0A3L9Y0P0</accession>
<keyword evidence="1" id="KW-0472">Membrane</keyword>
<gene>
    <name evidence="3" type="ORF">D9R08_18570</name>
</gene>
<keyword evidence="1" id="KW-0812">Transmembrane</keyword>
<keyword evidence="1" id="KW-1133">Transmembrane helix</keyword>
<feature type="transmembrane region" description="Helical" evidence="1">
    <location>
        <begin position="34"/>
        <end position="59"/>
    </location>
</feature>
<dbReference type="RefSeq" id="WP_121899616.1">
    <property type="nucleotide sequence ID" value="NZ_RCNT01000015.1"/>
</dbReference>
<sequence>MSPNLKGALFMMASMAGFTLNDACVKLLAEDLPLFQIVFLRGVATTAMMAAMVWAMGGLSFHIPRGDRGRVIWRTLAEIGAMVAFLTALINMPIANVTAILSALPLTVTLAAYVFLGEPVGWKRLLAILAGFGGVLLIVQPGGEGFSLYALAALLAVALVTARDLITRRLSRDVPSMGVAVITAAAVGMFGGVMSIGEPWRQVDLEAGILVLAASTVIIAAYLFSIMVMRVGEIGFVAPFRYTSLVWALFLGWLVFDEWPDNLTLLGSAIVVATGLFTLWREQVTAKRALRVAQPAKPAPGRC</sequence>
<protein>
    <submittedName>
        <fullName evidence="3">DMT family transporter</fullName>
    </submittedName>
</protein>
<dbReference type="SUPFAM" id="SSF103481">
    <property type="entry name" value="Multidrug resistance efflux transporter EmrE"/>
    <property type="match status" value="2"/>
</dbReference>
<dbReference type="GO" id="GO:0016020">
    <property type="term" value="C:membrane"/>
    <property type="evidence" value="ECO:0007669"/>
    <property type="project" value="InterPro"/>
</dbReference>
<dbReference type="EMBL" id="RCNT01000015">
    <property type="protein sequence ID" value="RMA40637.1"/>
    <property type="molecule type" value="Genomic_DNA"/>
</dbReference>
<dbReference type="PANTHER" id="PTHR22911">
    <property type="entry name" value="ACYL-MALONYL CONDENSING ENZYME-RELATED"/>
    <property type="match status" value="1"/>
</dbReference>
<dbReference type="Proteomes" id="UP000281343">
    <property type="component" value="Unassembled WGS sequence"/>
</dbReference>
<evidence type="ECO:0000313" key="3">
    <source>
        <dbReference type="EMBL" id="RMA40637.1"/>
    </source>
</evidence>
<organism evidence="3 4">
    <name type="scientific">Rhodophyticola porphyridii</name>
    <dbReference type="NCBI Taxonomy" id="1852017"/>
    <lineage>
        <taxon>Bacteria</taxon>
        <taxon>Pseudomonadati</taxon>
        <taxon>Pseudomonadota</taxon>
        <taxon>Alphaproteobacteria</taxon>
        <taxon>Rhodobacterales</taxon>
        <taxon>Roseobacteraceae</taxon>
        <taxon>Rhodophyticola</taxon>
    </lineage>
</organism>
<dbReference type="Pfam" id="PF00892">
    <property type="entry name" value="EamA"/>
    <property type="match status" value="2"/>
</dbReference>
<keyword evidence="4" id="KW-1185">Reference proteome</keyword>
<name>A0A3L9Y0P0_9RHOB</name>